<feature type="region of interest" description="Disordered" evidence="1">
    <location>
        <begin position="103"/>
        <end position="137"/>
    </location>
</feature>
<dbReference type="InterPro" id="IPR001646">
    <property type="entry name" value="5peptide_repeat"/>
</dbReference>
<dbReference type="Proteomes" id="UP000246722">
    <property type="component" value="Unassembled WGS sequence"/>
</dbReference>
<evidence type="ECO:0000313" key="2">
    <source>
        <dbReference type="EMBL" id="PXA68156.1"/>
    </source>
</evidence>
<name>A0A317ZNW0_9MICO</name>
<reference evidence="2 3" key="1">
    <citation type="submission" date="2018-05" db="EMBL/GenBank/DDBJ databases">
        <title>Genetic diversity of glacier-inhabiting Cryobacterium bacteria in China and description of Cryobacterium mengkeensis sp. nov. and Arthrobacter glacialis sp. nov.</title>
        <authorList>
            <person name="Liu Q."/>
            <person name="Xin Y.-H."/>
        </authorList>
    </citation>
    <scope>NUCLEOTIDE SEQUENCE [LARGE SCALE GENOMIC DNA]</scope>
    <source>
        <strain evidence="2 3">SK-1</strain>
    </source>
</reference>
<sequence>MLFTRCRAHGGLEAQNNLGHLPARVGIGVVLREYPGRRLHQGVVQNGENGPRGTAGSHDTVFARRFARGEQSREQGFEVAHQGEADGPIGRIRRAEQQLTLVGDGIGRVEPADDEHGLDRREHGRRGVDGSRGELPAGVDRPAELLVVDHEQQFALVGRIPEQGAGGHIGAVGDRLGGDIVEAPLGEQAGRRGEDAPALVLHVAQPSGGRFTPPRCISTQCRFTQCRFTQCRFTQCRFTQCRFTKCRFTQCISTHVVAPLSRPQHHQTECAPF</sequence>
<dbReference type="AlphaFoldDB" id="A0A317ZNW0"/>
<evidence type="ECO:0000313" key="3">
    <source>
        <dbReference type="Proteomes" id="UP000246722"/>
    </source>
</evidence>
<dbReference type="EMBL" id="QHLY01000012">
    <property type="protein sequence ID" value="PXA68156.1"/>
    <property type="molecule type" value="Genomic_DNA"/>
</dbReference>
<dbReference type="Gene3D" id="2.160.20.80">
    <property type="entry name" value="E3 ubiquitin-protein ligase SopA"/>
    <property type="match status" value="1"/>
</dbReference>
<comment type="caution">
    <text evidence="2">The sequence shown here is derived from an EMBL/GenBank/DDBJ whole genome shotgun (WGS) entry which is preliminary data.</text>
</comment>
<organism evidence="2 3">
    <name type="scientific">Cryobacterium arcticum</name>
    <dbReference type="NCBI Taxonomy" id="670052"/>
    <lineage>
        <taxon>Bacteria</taxon>
        <taxon>Bacillati</taxon>
        <taxon>Actinomycetota</taxon>
        <taxon>Actinomycetes</taxon>
        <taxon>Micrococcales</taxon>
        <taxon>Microbacteriaceae</taxon>
        <taxon>Cryobacterium</taxon>
    </lineage>
</organism>
<feature type="compositionally biased region" description="Basic and acidic residues" evidence="1">
    <location>
        <begin position="110"/>
        <end position="132"/>
    </location>
</feature>
<accession>A0A317ZNW0</accession>
<dbReference type="SUPFAM" id="SSF141571">
    <property type="entry name" value="Pentapeptide repeat-like"/>
    <property type="match status" value="1"/>
</dbReference>
<evidence type="ECO:0000256" key="1">
    <source>
        <dbReference type="SAM" id="MobiDB-lite"/>
    </source>
</evidence>
<dbReference type="Pfam" id="PF13576">
    <property type="entry name" value="Pentapeptide_3"/>
    <property type="match status" value="1"/>
</dbReference>
<proteinExistence type="predicted"/>
<keyword evidence="3" id="KW-1185">Reference proteome</keyword>
<protein>
    <submittedName>
        <fullName evidence="2">Uncharacterized protein</fullName>
    </submittedName>
</protein>
<gene>
    <name evidence="2" type="ORF">CTB96_16150</name>
</gene>